<keyword evidence="6" id="KW-1185">Reference proteome</keyword>
<accession>A0A4S8I048</accession>
<dbReference type="PANTHER" id="PTHR43398:SF1">
    <property type="entry name" value="DOLICHOL-PHOSPHATE MANNOSYLTRANSFERASE SUBUNIT 1"/>
    <property type="match status" value="1"/>
</dbReference>
<evidence type="ECO:0000313" key="6">
    <source>
        <dbReference type="Proteomes" id="UP000306918"/>
    </source>
</evidence>
<comment type="caution">
    <text evidence="5">The sequence shown here is derived from an EMBL/GenBank/DDBJ whole genome shotgun (WGS) entry which is preliminary data.</text>
</comment>
<sequence length="269" mass="30702">MICLENIVIIPTYNERENIGHLIDVIFAQYDNFHILVIDDGSPDNTAALVKDRQMKYAGKLFLEERKGKLGLGTAYIHGFKWALKRGYQYIFEMDADFSHNPKDLQRLYEACAAGGADLAVGSRYVKGGGTINWPRNRILLSKGGSLYTRLITWMPVRDTTAGFVCYSREVLEAINLDQIRFLGYAFQIEMKFASWKLGFKIKEVPIIFEDRKFGVSKMHKGIVKEGIWGVLKLRWLSLFKDYHNRVKNTGTASYTVTQPGEKVLAKTK</sequence>
<evidence type="ECO:0000313" key="5">
    <source>
        <dbReference type="EMBL" id="THU40509.1"/>
    </source>
</evidence>
<dbReference type="GO" id="GO:0016020">
    <property type="term" value="C:membrane"/>
    <property type="evidence" value="ECO:0007669"/>
    <property type="project" value="GOC"/>
</dbReference>
<evidence type="ECO:0000259" key="4">
    <source>
        <dbReference type="Pfam" id="PF00535"/>
    </source>
</evidence>
<name>A0A4S8I048_9BACT</name>
<comment type="similarity">
    <text evidence="1">Belongs to the glycosyltransferase 2 family.</text>
</comment>
<dbReference type="PANTHER" id="PTHR43398">
    <property type="entry name" value="DOLICHOL-PHOSPHATE MANNOSYLTRANSFERASE SUBUNIT 1"/>
    <property type="match status" value="1"/>
</dbReference>
<keyword evidence="3" id="KW-0808">Transferase</keyword>
<dbReference type="OrthoDB" id="9810303at2"/>
<dbReference type="Proteomes" id="UP000306918">
    <property type="component" value="Unassembled WGS sequence"/>
</dbReference>
<dbReference type="InterPro" id="IPR029044">
    <property type="entry name" value="Nucleotide-diphossugar_trans"/>
</dbReference>
<dbReference type="CDD" id="cd06442">
    <property type="entry name" value="DPM1_like"/>
    <property type="match status" value="1"/>
</dbReference>
<evidence type="ECO:0000256" key="1">
    <source>
        <dbReference type="ARBA" id="ARBA00006739"/>
    </source>
</evidence>
<feature type="domain" description="Glycosyltransferase 2-like" evidence="4">
    <location>
        <begin position="8"/>
        <end position="174"/>
    </location>
</feature>
<dbReference type="InterPro" id="IPR039528">
    <property type="entry name" value="DPM1-like"/>
</dbReference>
<reference evidence="5 6" key="1">
    <citation type="submission" date="2019-04" db="EMBL/GenBank/DDBJ databases">
        <title>Niastella caeni sp. nov., isolated from activated sludge.</title>
        <authorList>
            <person name="Sheng M."/>
        </authorList>
    </citation>
    <scope>NUCLEOTIDE SEQUENCE [LARGE SCALE GENOMIC DNA]</scope>
    <source>
        <strain evidence="5 6">HX-2-15</strain>
    </source>
</reference>
<dbReference type="Gene3D" id="3.90.550.10">
    <property type="entry name" value="Spore Coat Polysaccharide Biosynthesis Protein SpsA, Chain A"/>
    <property type="match status" value="1"/>
</dbReference>
<evidence type="ECO:0000256" key="2">
    <source>
        <dbReference type="ARBA" id="ARBA00022676"/>
    </source>
</evidence>
<protein>
    <submittedName>
        <fullName evidence="5">Polyprenol monophosphomannose synthase</fullName>
    </submittedName>
</protein>
<dbReference type="InterPro" id="IPR001173">
    <property type="entry name" value="Glyco_trans_2-like"/>
</dbReference>
<proteinExistence type="inferred from homology"/>
<keyword evidence="2" id="KW-0328">Glycosyltransferase</keyword>
<organism evidence="5 6">
    <name type="scientific">Niastella caeni</name>
    <dbReference type="NCBI Taxonomy" id="2569763"/>
    <lineage>
        <taxon>Bacteria</taxon>
        <taxon>Pseudomonadati</taxon>
        <taxon>Bacteroidota</taxon>
        <taxon>Chitinophagia</taxon>
        <taxon>Chitinophagales</taxon>
        <taxon>Chitinophagaceae</taxon>
        <taxon>Niastella</taxon>
    </lineage>
</organism>
<dbReference type="Pfam" id="PF00535">
    <property type="entry name" value="Glycos_transf_2"/>
    <property type="match status" value="1"/>
</dbReference>
<dbReference type="SUPFAM" id="SSF53448">
    <property type="entry name" value="Nucleotide-diphospho-sugar transferases"/>
    <property type="match status" value="1"/>
</dbReference>
<dbReference type="GO" id="GO:0009247">
    <property type="term" value="P:glycolipid biosynthetic process"/>
    <property type="evidence" value="ECO:0007669"/>
    <property type="project" value="TreeGrafter"/>
</dbReference>
<dbReference type="EMBL" id="STFF01000002">
    <property type="protein sequence ID" value="THU40509.1"/>
    <property type="molecule type" value="Genomic_DNA"/>
</dbReference>
<dbReference type="FunFam" id="3.90.550.10:FF:000122">
    <property type="entry name" value="Dolichol-phosphate mannosyltransferase subunit 1"/>
    <property type="match status" value="1"/>
</dbReference>
<evidence type="ECO:0000256" key="3">
    <source>
        <dbReference type="ARBA" id="ARBA00022679"/>
    </source>
</evidence>
<dbReference type="AlphaFoldDB" id="A0A4S8I048"/>
<gene>
    <name evidence="5" type="ORF">FAM09_09065</name>
</gene>
<dbReference type="GO" id="GO:0004582">
    <property type="term" value="F:dolichyl-phosphate beta-D-mannosyltransferase activity"/>
    <property type="evidence" value="ECO:0007669"/>
    <property type="project" value="InterPro"/>
</dbReference>